<dbReference type="EMBL" id="VSRR010040672">
    <property type="protein sequence ID" value="MPC75247.1"/>
    <property type="molecule type" value="Genomic_DNA"/>
</dbReference>
<proteinExistence type="predicted"/>
<comment type="caution">
    <text evidence="1">The sequence shown here is derived from an EMBL/GenBank/DDBJ whole genome shotgun (WGS) entry which is preliminary data.</text>
</comment>
<dbReference type="Proteomes" id="UP000324222">
    <property type="component" value="Unassembled WGS sequence"/>
</dbReference>
<gene>
    <name evidence="1" type="ORF">E2C01_069631</name>
</gene>
<sequence length="79" mass="8994">MENSRGERAKRFRILVSAQSDRQDPHMQTRSNAVSSLCPRGHVTLHWTPAFAMPLTYVTRPSAYVSFTTGRKNSEMKVI</sequence>
<evidence type="ECO:0000313" key="2">
    <source>
        <dbReference type="Proteomes" id="UP000324222"/>
    </source>
</evidence>
<protein>
    <submittedName>
        <fullName evidence="1">Uncharacterized protein</fullName>
    </submittedName>
</protein>
<reference evidence="1 2" key="1">
    <citation type="submission" date="2019-05" db="EMBL/GenBank/DDBJ databases">
        <title>Another draft genome of Portunus trituberculatus and its Hox gene families provides insights of decapod evolution.</title>
        <authorList>
            <person name="Jeong J.-H."/>
            <person name="Song I."/>
            <person name="Kim S."/>
            <person name="Choi T."/>
            <person name="Kim D."/>
            <person name="Ryu S."/>
            <person name="Kim W."/>
        </authorList>
    </citation>
    <scope>NUCLEOTIDE SEQUENCE [LARGE SCALE GENOMIC DNA]</scope>
    <source>
        <tissue evidence="1">Muscle</tissue>
    </source>
</reference>
<evidence type="ECO:0000313" key="1">
    <source>
        <dbReference type="EMBL" id="MPC75247.1"/>
    </source>
</evidence>
<keyword evidence="2" id="KW-1185">Reference proteome</keyword>
<dbReference type="AlphaFoldDB" id="A0A5B7I1B4"/>
<organism evidence="1 2">
    <name type="scientific">Portunus trituberculatus</name>
    <name type="common">Swimming crab</name>
    <name type="synonym">Neptunus trituberculatus</name>
    <dbReference type="NCBI Taxonomy" id="210409"/>
    <lineage>
        <taxon>Eukaryota</taxon>
        <taxon>Metazoa</taxon>
        <taxon>Ecdysozoa</taxon>
        <taxon>Arthropoda</taxon>
        <taxon>Crustacea</taxon>
        <taxon>Multicrustacea</taxon>
        <taxon>Malacostraca</taxon>
        <taxon>Eumalacostraca</taxon>
        <taxon>Eucarida</taxon>
        <taxon>Decapoda</taxon>
        <taxon>Pleocyemata</taxon>
        <taxon>Brachyura</taxon>
        <taxon>Eubrachyura</taxon>
        <taxon>Portunoidea</taxon>
        <taxon>Portunidae</taxon>
        <taxon>Portuninae</taxon>
        <taxon>Portunus</taxon>
    </lineage>
</organism>
<accession>A0A5B7I1B4</accession>
<name>A0A5B7I1B4_PORTR</name>